<evidence type="ECO:0000259" key="2">
    <source>
        <dbReference type="PROSITE" id="PS50234"/>
    </source>
</evidence>
<dbReference type="Pfam" id="PF07584">
    <property type="entry name" value="BatA"/>
    <property type="match status" value="1"/>
</dbReference>
<feature type="transmembrane region" description="Helical" evidence="1">
    <location>
        <begin position="593"/>
        <end position="612"/>
    </location>
</feature>
<name>W4LPY5_ENTF1</name>
<dbReference type="SMART" id="SM00327">
    <property type="entry name" value="VWA"/>
    <property type="match status" value="1"/>
</dbReference>
<keyword evidence="4" id="KW-1185">Reference proteome</keyword>
<proteinExistence type="predicted"/>
<keyword evidence="1" id="KW-1133">Transmembrane helix</keyword>
<reference evidence="3 4" key="1">
    <citation type="journal article" date="2014" name="Nature">
        <title>An environmental bacterial taxon with a large and distinct metabolic repertoire.</title>
        <authorList>
            <person name="Wilson M.C."/>
            <person name="Mori T."/>
            <person name="Ruckert C."/>
            <person name="Uria A.R."/>
            <person name="Helf M.J."/>
            <person name="Takada K."/>
            <person name="Gernert C."/>
            <person name="Steffens U.A."/>
            <person name="Heycke N."/>
            <person name="Schmitt S."/>
            <person name="Rinke C."/>
            <person name="Helfrich E.J."/>
            <person name="Brachmann A.O."/>
            <person name="Gurgui C."/>
            <person name="Wakimoto T."/>
            <person name="Kracht M."/>
            <person name="Crusemann M."/>
            <person name="Hentschel U."/>
            <person name="Abe I."/>
            <person name="Matsunaga S."/>
            <person name="Kalinowski J."/>
            <person name="Takeyama H."/>
            <person name="Piel J."/>
        </authorList>
    </citation>
    <scope>NUCLEOTIDE SEQUENCE [LARGE SCALE GENOMIC DNA]</scope>
    <source>
        <strain evidence="4">TSY1</strain>
    </source>
</reference>
<gene>
    <name evidence="3" type="ORF">ETSY1_12775</name>
</gene>
<organism evidence="3 4">
    <name type="scientific">Entotheonella factor</name>
    <dbReference type="NCBI Taxonomy" id="1429438"/>
    <lineage>
        <taxon>Bacteria</taxon>
        <taxon>Pseudomonadati</taxon>
        <taxon>Nitrospinota/Tectimicrobiota group</taxon>
        <taxon>Candidatus Tectimicrobiota</taxon>
        <taxon>Candidatus Entotheonellia</taxon>
        <taxon>Candidatus Entotheonellales</taxon>
        <taxon>Candidatus Entotheonellaceae</taxon>
        <taxon>Candidatus Entotheonella</taxon>
    </lineage>
</organism>
<dbReference type="InterPro" id="IPR002035">
    <property type="entry name" value="VWF_A"/>
</dbReference>
<dbReference type="Gene3D" id="3.40.50.410">
    <property type="entry name" value="von Willebrand factor, type A domain"/>
    <property type="match status" value="1"/>
</dbReference>
<protein>
    <recommendedName>
        <fullName evidence="2">VWFA domain-containing protein</fullName>
    </recommendedName>
</protein>
<dbReference type="InterPro" id="IPR036465">
    <property type="entry name" value="vWFA_dom_sf"/>
</dbReference>
<keyword evidence="1" id="KW-0472">Membrane</keyword>
<feature type="domain" description="VWFA" evidence="2">
    <location>
        <begin position="89"/>
        <end position="287"/>
    </location>
</feature>
<comment type="caution">
    <text evidence="3">The sequence shown here is derived from an EMBL/GenBank/DDBJ whole genome shotgun (WGS) entry which is preliminary data.</text>
</comment>
<keyword evidence="1" id="KW-0812">Transmembrane</keyword>
<dbReference type="SUPFAM" id="SSF53300">
    <property type="entry name" value="vWA-like"/>
    <property type="match status" value="1"/>
</dbReference>
<evidence type="ECO:0000256" key="1">
    <source>
        <dbReference type="SAM" id="Phobius"/>
    </source>
</evidence>
<evidence type="ECO:0000313" key="4">
    <source>
        <dbReference type="Proteomes" id="UP000019141"/>
    </source>
</evidence>
<accession>W4LPY5</accession>
<dbReference type="EMBL" id="AZHW01000382">
    <property type="protein sequence ID" value="ETX00028.1"/>
    <property type="molecule type" value="Genomic_DNA"/>
</dbReference>
<dbReference type="PANTHER" id="PTHR37464:SF1">
    <property type="entry name" value="BLL2463 PROTEIN"/>
    <property type="match status" value="1"/>
</dbReference>
<dbReference type="PROSITE" id="PS50234">
    <property type="entry name" value="VWFA"/>
    <property type="match status" value="1"/>
</dbReference>
<feature type="transmembrane region" description="Helical" evidence="1">
    <location>
        <begin position="6"/>
        <end position="24"/>
    </location>
</feature>
<evidence type="ECO:0000313" key="3">
    <source>
        <dbReference type="EMBL" id="ETX00028.1"/>
    </source>
</evidence>
<dbReference type="AlphaFoldDB" id="W4LPY5"/>
<feature type="transmembrane region" description="Helical" evidence="1">
    <location>
        <begin position="61"/>
        <end position="80"/>
    </location>
</feature>
<dbReference type="CDD" id="cd00198">
    <property type="entry name" value="vWFA"/>
    <property type="match status" value="1"/>
</dbReference>
<dbReference type="Pfam" id="PF13519">
    <property type="entry name" value="VWA_2"/>
    <property type="match status" value="1"/>
</dbReference>
<dbReference type="InterPro" id="IPR024163">
    <property type="entry name" value="Aerotolerance_reg_N"/>
</dbReference>
<dbReference type="Proteomes" id="UP000019141">
    <property type="component" value="Unassembled WGS sequence"/>
</dbReference>
<dbReference type="HOGENOM" id="CLU_026368_1_0_7"/>
<sequence>MTWLNPAAFAFLAAIPVILLLHSLRYRRRDVQVSTLFLWEQVMREAHGSLGLRRLIQNLPLILQILLALLITLALANPALTKSVKRSKDIVLVLDTSASMQTRTPQGTRFELAKQQALDVVQELPSGRQMAIIAAGRQPQVVTFYTDEKALLRQSISQMQVTDAPGNMREAVLLALSFTQGRITQEVVVIGDGAYQQLADLELPRSQIRHIQVAGGEDNVGIVRLAFRKVIQTEPRYEVLIAVKNFSAEPREVPLQLTLRRRSLLERQLKLEPGEETVVVTEIAGRLRGAAHAEILVEDALALDNHAYGVIAAQTQTWVLLVGQSNFFLEQLLTSIPGVQVNVAPDVSEDALPQLLEANHLMIFNGVQPPPLQRGRYLLINTVPHDPRLQADRVVQQPEVIDWERQHPLLQYVELTDVQIEESLALQPLDGVQSLIDGDGISLMSVIEEPSLRLVTLGFDLMRSDLPLRVAFPVLINNLLRWLHPEGEGAVAGQVQAGTPYPLFFETSVSEVSVQSPQGAERTYEVQSNPWLFSDAQQVGVYIFRYGESKRYLTVNLLDAAESDIAPAEALPTFAPSGSEAERQAMGVVQTPLWPYLLLLAMVAGFGEWLIWCRDW</sequence>
<dbReference type="PANTHER" id="PTHR37464">
    <property type="entry name" value="BLL2463 PROTEIN"/>
    <property type="match status" value="1"/>
</dbReference>